<gene>
    <name evidence="2" type="ORF">BS47DRAFT_185316</name>
</gene>
<reference evidence="2" key="1">
    <citation type="journal article" date="2020" name="Nat. Commun.">
        <title>Large-scale genome sequencing of mycorrhizal fungi provides insights into the early evolution of symbiotic traits.</title>
        <authorList>
            <person name="Miyauchi S."/>
            <person name="Kiss E."/>
            <person name="Kuo A."/>
            <person name="Drula E."/>
            <person name="Kohler A."/>
            <person name="Sanchez-Garcia M."/>
            <person name="Morin E."/>
            <person name="Andreopoulos B."/>
            <person name="Barry K.W."/>
            <person name="Bonito G."/>
            <person name="Buee M."/>
            <person name="Carver A."/>
            <person name="Chen C."/>
            <person name="Cichocki N."/>
            <person name="Clum A."/>
            <person name="Culley D."/>
            <person name="Crous P.W."/>
            <person name="Fauchery L."/>
            <person name="Girlanda M."/>
            <person name="Hayes R.D."/>
            <person name="Keri Z."/>
            <person name="LaButti K."/>
            <person name="Lipzen A."/>
            <person name="Lombard V."/>
            <person name="Magnuson J."/>
            <person name="Maillard F."/>
            <person name="Murat C."/>
            <person name="Nolan M."/>
            <person name="Ohm R.A."/>
            <person name="Pangilinan J."/>
            <person name="Pereira M.F."/>
            <person name="Perotto S."/>
            <person name="Peter M."/>
            <person name="Pfister S."/>
            <person name="Riley R."/>
            <person name="Sitrit Y."/>
            <person name="Stielow J.B."/>
            <person name="Szollosi G."/>
            <person name="Zifcakova L."/>
            <person name="Stursova M."/>
            <person name="Spatafora J.W."/>
            <person name="Tedersoo L."/>
            <person name="Vaario L.M."/>
            <person name="Yamada A."/>
            <person name="Yan M."/>
            <person name="Wang P."/>
            <person name="Xu J."/>
            <person name="Bruns T."/>
            <person name="Baldrian P."/>
            <person name="Vilgalys R."/>
            <person name="Dunand C."/>
            <person name="Henrissat B."/>
            <person name="Grigoriev I.V."/>
            <person name="Hibbett D."/>
            <person name="Nagy L.G."/>
            <person name="Martin F.M."/>
        </authorList>
    </citation>
    <scope>NUCLEOTIDE SEQUENCE</scope>
    <source>
        <strain evidence="2">UP504</strain>
    </source>
</reference>
<name>A0A9P6DSW5_9AGAM</name>
<dbReference type="AlphaFoldDB" id="A0A9P6DSW5"/>
<evidence type="ECO:0000313" key="2">
    <source>
        <dbReference type="EMBL" id="KAF9509035.1"/>
    </source>
</evidence>
<comment type="caution">
    <text evidence="2">The sequence shown here is derived from an EMBL/GenBank/DDBJ whole genome shotgun (WGS) entry which is preliminary data.</text>
</comment>
<dbReference type="OrthoDB" id="5564877at2759"/>
<keyword evidence="3" id="KW-1185">Reference proteome</keyword>
<feature type="domain" description="DinB-like" evidence="1">
    <location>
        <begin position="44"/>
        <end position="170"/>
    </location>
</feature>
<dbReference type="SUPFAM" id="SSF109854">
    <property type="entry name" value="DinB/YfiT-like putative metalloenzymes"/>
    <property type="match status" value="1"/>
</dbReference>
<dbReference type="InterPro" id="IPR024775">
    <property type="entry name" value="DinB-like"/>
</dbReference>
<dbReference type="PANTHER" id="PTHR39473">
    <property type="match status" value="1"/>
</dbReference>
<accession>A0A9P6DSW5</accession>
<sequence length="209" mass="22478">MLRNATPSSPVAALPSPLHVPEGTVVGHCLLVSINVVEQAIDFLSTLTDDSQMAFPSQSLPGGTIGKHIRHAVEHYNLLLKAVSEGPAGGPHVLSYDVRSRNTPMETSSRLARDELENVIKQLQSTLSTVPLEDSITLHAVTPFPAVMQTTFGREAWFCALHAIHHWSMIRAIAMEQGITCDSSFGVAPSTLAFRGQSSTATGTEKLKI</sequence>
<dbReference type="EMBL" id="MU129045">
    <property type="protein sequence ID" value="KAF9509035.1"/>
    <property type="molecule type" value="Genomic_DNA"/>
</dbReference>
<dbReference type="Pfam" id="PF12867">
    <property type="entry name" value="DinB_2"/>
    <property type="match status" value="1"/>
</dbReference>
<dbReference type="InterPro" id="IPR034660">
    <property type="entry name" value="DinB/YfiT-like"/>
</dbReference>
<organism evidence="2 3">
    <name type="scientific">Hydnum rufescens UP504</name>
    <dbReference type="NCBI Taxonomy" id="1448309"/>
    <lineage>
        <taxon>Eukaryota</taxon>
        <taxon>Fungi</taxon>
        <taxon>Dikarya</taxon>
        <taxon>Basidiomycota</taxon>
        <taxon>Agaricomycotina</taxon>
        <taxon>Agaricomycetes</taxon>
        <taxon>Cantharellales</taxon>
        <taxon>Hydnaceae</taxon>
        <taxon>Hydnum</taxon>
    </lineage>
</organism>
<evidence type="ECO:0000259" key="1">
    <source>
        <dbReference type="Pfam" id="PF12867"/>
    </source>
</evidence>
<dbReference type="Proteomes" id="UP000886523">
    <property type="component" value="Unassembled WGS sequence"/>
</dbReference>
<proteinExistence type="predicted"/>
<protein>
    <recommendedName>
        <fullName evidence="1">DinB-like domain-containing protein</fullName>
    </recommendedName>
</protein>
<dbReference type="PANTHER" id="PTHR39473:SF1">
    <property type="entry name" value="DINB-LIKE DOMAIN-CONTAINING PROTEIN"/>
    <property type="match status" value="1"/>
</dbReference>
<evidence type="ECO:0000313" key="3">
    <source>
        <dbReference type="Proteomes" id="UP000886523"/>
    </source>
</evidence>